<dbReference type="PROSITE" id="PS51314">
    <property type="entry name" value="VPS37_C"/>
    <property type="match status" value="1"/>
</dbReference>
<dbReference type="Pfam" id="PF07200">
    <property type="entry name" value="Mod_r"/>
    <property type="match status" value="1"/>
</dbReference>
<dbReference type="PANTHER" id="PTHR13678">
    <property type="entry name" value="VACUOLAR PROTEIN SORTING-ASSOCIATED PROTEIN 37"/>
    <property type="match status" value="1"/>
</dbReference>
<dbReference type="GO" id="GO:0006623">
    <property type="term" value="P:protein targeting to vacuole"/>
    <property type="evidence" value="ECO:0007669"/>
    <property type="project" value="TreeGrafter"/>
</dbReference>
<sequence length="173" mass="19633">MFQNEDDFLRPYLDKAAKLFSYLSNEDLKKVLNDDISLHSLVGDIEELIEIEDRKNSLLIAIKSSAECNLSKESCVVDNLESIIKLNLFGQTLMESVEGKVRQIASLEAVLSGLKTAINNVEKESDDVAENFLNGSIDADVFLKNFLSTRIVMHLRKFKFDKLSELIYLRRGI</sequence>
<evidence type="ECO:0000256" key="7">
    <source>
        <dbReference type="PROSITE-ProRule" id="PRU00646"/>
    </source>
</evidence>
<keyword evidence="4" id="KW-0967">Endosome</keyword>
<evidence type="ECO:0000256" key="8">
    <source>
        <dbReference type="SAM" id="Coils"/>
    </source>
</evidence>
<feature type="coiled-coil region" evidence="8">
    <location>
        <begin position="104"/>
        <end position="131"/>
    </location>
</feature>
<evidence type="ECO:0000256" key="4">
    <source>
        <dbReference type="ARBA" id="ARBA00022753"/>
    </source>
</evidence>
<comment type="similarity">
    <text evidence="2">Belongs to the VPS37 family.</text>
</comment>
<keyword evidence="3 7" id="KW-0813">Transport</keyword>
<keyword evidence="5 7" id="KW-0653">Protein transport</keyword>
<comment type="caution">
    <text evidence="10">The sequence shown here is derived from an EMBL/GenBank/DDBJ whole genome shotgun (WGS) entry which is preliminary data.</text>
</comment>
<dbReference type="OrthoDB" id="10004364at2759"/>
<accession>A0A482X132</accession>
<dbReference type="InterPro" id="IPR009851">
    <property type="entry name" value="Mod_r"/>
</dbReference>
<evidence type="ECO:0000259" key="9">
    <source>
        <dbReference type="PROSITE" id="PS51314"/>
    </source>
</evidence>
<dbReference type="GO" id="GO:0000813">
    <property type="term" value="C:ESCRT I complex"/>
    <property type="evidence" value="ECO:0007669"/>
    <property type="project" value="TreeGrafter"/>
</dbReference>
<evidence type="ECO:0000256" key="3">
    <source>
        <dbReference type="ARBA" id="ARBA00022448"/>
    </source>
</evidence>
<dbReference type="Proteomes" id="UP000291343">
    <property type="component" value="Unassembled WGS sequence"/>
</dbReference>
<dbReference type="InParanoid" id="A0A482X132"/>
<evidence type="ECO:0000313" key="10">
    <source>
        <dbReference type="EMBL" id="RZF39565.1"/>
    </source>
</evidence>
<dbReference type="AlphaFoldDB" id="A0A482X132"/>
<dbReference type="GO" id="GO:0031902">
    <property type="term" value="C:late endosome membrane"/>
    <property type="evidence" value="ECO:0007669"/>
    <property type="project" value="UniProtKB-SubCell"/>
</dbReference>
<evidence type="ECO:0000256" key="6">
    <source>
        <dbReference type="ARBA" id="ARBA00025010"/>
    </source>
</evidence>
<evidence type="ECO:0000256" key="1">
    <source>
        <dbReference type="ARBA" id="ARBA00004633"/>
    </source>
</evidence>
<dbReference type="STRING" id="195883.A0A482X132"/>
<gene>
    <name evidence="10" type="ORF">LSTR_LSTR001086</name>
</gene>
<dbReference type="EMBL" id="QKKF02019844">
    <property type="protein sequence ID" value="RZF39565.1"/>
    <property type="molecule type" value="Genomic_DNA"/>
</dbReference>
<evidence type="ECO:0000256" key="2">
    <source>
        <dbReference type="ARBA" id="ARBA00007617"/>
    </source>
</evidence>
<keyword evidence="8" id="KW-0175">Coiled coil</keyword>
<reference evidence="10 11" key="1">
    <citation type="journal article" date="2017" name="Gigascience">
        <title>Genome sequence of the small brown planthopper, Laodelphax striatellus.</title>
        <authorList>
            <person name="Zhu J."/>
            <person name="Jiang F."/>
            <person name="Wang X."/>
            <person name="Yang P."/>
            <person name="Bao Y."/>
            <person name="Zhao W."/>
            <person name="Wang W."/>
            <person name="Lu H."/>
            <person name="Wang Q."/>
            <person name="Cui N."/>
            <person name="Li J."/>
            <person name="Chen X."/>
            <person name="Luo L."/>
            <person name="Yu J."/>
            <person name="Kang L."/>
            <person name="Cui F."/>
        </authorList>
    </citation>
    <scope>NUCLEOTIDE SEQUENCE [LARGE SCALE GENOMIC DNA]</scope>
    <source>
        <strain evidence="10">Lst14</strain>
    </source>
</reference>
<dbReference type="SUPFAM" id="SSF140111">
    <property type="entry name" value="Endosomal sorting complex assembly domain"/>
    <property type="match status" value="1"/>
</dbReference>
<evidence type="ECO:0000256" key="5">
    <source>
        <dbReference type="ARBA" id="ARBA00022927"/>
    </source>
</evidence>
<evidence type="ECO:0000313" key="11">
    <source>
        <dbReference type="Proteomes" id="UP000291343"/>
    </source>
</evidence>
<proteinExistence type="inferred from homology"/>
<dbReference type="Gene3D" id="1.10.287.660">
    <property type="entry name" value="Helix hairpin bin"/>
    <property type="match status" value="1"/>
</dbReference>
<protein>
    <recommendedName>
        <fullName evidence="9">VPS37 C-terminal domain-containing protein</fullName>
    </recommendedName>
</protein>
<comment type="subcellular location">
    <subcellularLocation>
        <location evidence="1">Late endosome membrane</location>
        <topology evidence="1">Peripheral membrane protein</topology>
    </subcellularLocation>
</comment>
<dbReference type="GO" id="GO:0006612">
    <property type="term" value="P:protein targeting to membrane"/>
    <property type="evidence" value="ECO:0007669"/>
    <property type="project" value="TreeGrafter"/>
</dbReference>
<comment type="function">
    <text evidence="6">Component of the ESCRT-I complex, a regulator of vesicular trafficking process. Required for the sorting of endocytic ubiquitinated cargos into multivesicular bodies. May be involved in cell growth and differentiation.</text>
</comment>
<dbReference type="PANTHER" id="PTHR13678:SF27">
    <property type="entry name" value="LD45836P"/>
    <property type="match status" value="1"/>
</dbReference>
<dbReference type="GO" id="GO:0043162">
    <property type="term" value="P:ubiquitin-dependent protein catabolic process via the multivesicular body sorting pathway"/>
    <property type="evidence" value="ECO:0007669"/>
    <property type="project" value="TreeGrafter"/>
</dbReference>
<feature type="domain" description="VPS37 C-terminal" evidence="9">
    <location>
        <begin position="89"/>
        <end position="173"/>
    </location>
</feature>
<keyword evidence="11" id="KW-1185">Reference proteome</keyword>
<dbReference type="InterPro" id="IPR029012">
    <property type="entry name" value="Helix_hairpin_bin_sf"/>
</dbReference>
<name>A0A482X132_LAOST</name>
<organism evidence="10 11">
    <name type="scientific">Laodelphax striatellus</name>
    <name type="common">Small brown planthopper</name>
    <name type="synonym">Delphax striatella</name>
    <dbReference type="NCBI Taxonomy" id="195883"/>
    <lineage>
        <taxon>Eukaryota</taxon>
        <taxon>Metazoa</taxon>
        <taxon>Ecdysozoa</taxon>
        <taxon>Arthropoda</taxon>
        <taxon>Hexapoda</taxon>
        <taxon>Insecta</taxon>
        <taxon>Pterygota</taxon>
        <taxon>Neoptera</taxon>
        <taxon>Paraneoptera</taxon>
        <taxon>Hemiptera</taxon>
        <taxon>Auchenorrhyncha</taxon>
        <taxon>Fulgoroidea</taxon>
        <taxon>Delphacidae</taxon>
        <taxon>Criomorphinae</taxon>
        <taxon>Laodelphax</taxon>
    </lineage>
</organism>
<dbReference type="InterPro" id="IPR037202">
    <property type="entry name" value="ESCRT_assembly_dom"/>
</dbReference>
<dbReference type="SMR" id="A0A482X132"/>